<dbReference type="InterPro" id="IPR003953">
    <property type="entry name" value="FAD-dep_OxRdtase_2_FAD-bd"/>
</dbReference>
<dbReference type="GO" id="GO:0010181">
    <property type="term" value="F:FMN binding"/>
    <property type="evidence" value="ECO:0007669"/>
    <property type="project" value="InterPro"/>
</dbReference>
<dbReference type="Pfam" id="PF00890">
    <property type="entry name" value="FAD_binding_2"/>
    <property type="match status" value="1"/>
</dbReference>
<evidence type="ECO:0000256" key="9">
    <source>
        <dbReference type="SAM" id="SignalP"/>
    </source>
</evidence>
<dbReference type="SUPFAM" id="SSF51905">
    <property type="entry name" value="FAD/NAD(P)-binding domain"/>
    <property type="match status" value="1"/>
</dbReference>
<keyword evidence="4" id="KW-0560">Oxidoreductase</keyword>
<feature type="chain" id="PRO_5030633092" description="fumarate reductase (NADH)" evidence="9">
    <location>
        <begin position="24"/>
        <end position="494"/>
    </location>
</feature>
<evidence type="ECO:0000256" key="3">
    <source>
        <dbReference type="ARBA" id="ARBA00022827"/>
    </source>
</evidence>
<evidence type="ECO:0000256" key="7">
    <source>
        <dbReference type="ARBA" id="ARBA00077246"/>
    </source>
</evidence>
<evidence type="ECO:0000256" key="5">
    <source>
        <dbReference type="ARBA" id="ARBA00050832"/>
    </source>
</evidence>
<dbReference type="PANTHER" id="PTHR43400">
    <property type="entry name" value="FUMARATE REDUCTASE"/>
    <property type="match status" value="1"/>
</dbReference>
<evidence type="ECO:0000256" key="4">
    <source>
        <dbReference type="ARBA" id="ARBA00023002"/>
    </source>
</evidence>
<dbReference type="InterPro" id="IPR010960">
    <property type="entry name" value="Flavocytochrome_c"/>
</dbReference>
<dbReference type="NCBIfam" id="TIGR01813">
    <property type="entry name" value="flavo_cyto_c"/>
    <property type="match status" value="1"/>
</dbReference>
<dbReference type="FunFam" id="3.90.700.10:FF:000007">
    <property type="entry name" value="NADH-dependent fumarate reductase"/>
    <property type="match status" value="1"/>
</dbReference>
<dbReference type="EC" id="1.3.1.6" evidence="6"/>
<keyword evidence="9" id="KW-0732">Signal</keyword>
<reference evidence="11" key="1">
    <citation type="submission" date="2021-01" db="EMBL/GenBank/DDBJ databases">
        <authorList>
            <person name="Corre E."/>
            <person name="Pelletier E."/>
            <person name="Niang G."/>
            <person name="Scheremetjew M."/>
            <person name="Finn R."/>
            <person name="Kale V."/>
            <person name="Holt S."/>
            <person name="Cochrane G."/>
            <person name="Meng A."/>
            <person name="Brown T."/>
            <person name="Cohen L."/>
        </authorList>
    </citation>
    <scope>NUCLEOTIDE SEQUENCE</scope>
    <source>
        <strain evidence="11">SoJaBio B1-5/56/2</strain>
    </source>
</reference>
<keyword evidence="3" id="KW-0274">FAD</keyword>
<evidence type="ECO:0000256" key="1">
    <source>
        <dbReference type="ARBA" id="ARBA00001974"/>
    </source>
</evidence>
<comment type="catalytic activity">
    <reaction evidence="5">
        <text>succinate + NAD(+) = fumarate + NADH + H(+)</text>
        <dbReference type="Rhea" id="RHEA:18281"/>
        <dbReference type="ChEBI" id="CHEBI:15378"/>
        <dbReference type="ChEBI" id="CHEBI:29806"/>
        <dbReference type="ChEBI" id="CHEBI:30031"/>
        <dbReference type="ChEBI" id="CHEBI:57540"/>
        <dbReference type="ChEBI" id="CHEBI:57945"/>
        <dbReference type="EC" id="1.3.1.6"/>
    </reaction>
</comment>
<evidence type="ECO:0000256" key="6">
    <source>
        <dbReference type="ARBA" id="ARBA00067004"/>
    </source>
</evidence>
<accession>A0A7S4UZS1</accession>
<sequence length="494" mass="53499">MANHINFLLVVAAFGAYYYIQQSLQPTQKTVIVVGGGLAGASAAIEAHSEGSRVIILEKEKDLGGNSAKASSGINGVGSVAQKEKGVEDDVKKFVGDVVESGHGLADEQLVQILAEQSASAIQFLTSHGVNLDVLAQLGGHSSPRTHRPSPPKDKPPVNVGFAIMRALKEYIADLPEEEATVIKHAHVTQLLTDDKNGKKRVKGVVYKNQEGNDVEVKGDAVILTTGGYSFNTKMLEKFAPHVAHLSTTNGDFALGEGIDLAAPLSPSLRLMDQVQVHPTCFVDVNDLNSRRRFLAPEALRGSGGILLNHKGERFANELGLRDYVTKQIFQQQQEEEGPATAFLLLSEEAVEIFQRPNLKFYKFKKLVREFEGGVREFAEEFNLPVERVIESIVKYQKQKEEGQDEFGKKTFPASFNVDSPVHAMVITPCIHYTMGGLQISKNGEVLDSSLEPIKGLFAAGEVTGGVHGANRLAGNSLLECTVFGRLAGENASK</sequence>
<dbReference type="InterPro" id="IPR027477">
    <property type="entry name" value="Succ_DH/fumarate_Rdtase_cat_sf"/>
</dbReference>
<gene>
    <name evidence="11" type="ORF">NAES01612_LOCUS25421</name>
</gene>
<protein>
    <recommendedName>
        <fullName evidence="6">fumarate reductase (NADH)</fullName>
        <ecNumber evidence="6">1.3.1.6</ecNumber>
    </recommendedName>
    <alternativeName>
        <fullName evidence="7">NADH-dependent fumarate reductase</fullName>
    </alternativeName>
</protein>
<dbReference type="EMBL" id="HBKR01038911">
    <property type="protein sequence ID" value="CAE2339036.1"/>
    <property type="molecule type" value="Transcribed_RNA"/>
</dbReference>
<feature type="region of interest" description="Disordered" evidence="8">
    <location>
        <begin position="139"/>
        <end position="158"/>
    </location>
</feature>
<evidence type="ECO:0000256" key="2">
    <source>
        <dbReference type="ARBA" id="ARBA00022630"/>
    </source>
</evidence>
<feature type="signal peptide" evidence="9">
    <location>
        <begin position="1"/>
        <end position="23"/>
    </location>
</feature>
<organism evidence="11">
    <name type="scientific">Paramoeba aestuarina</name>
    <dbReference type="NCBI Taxonomy" id="180227"/>
    <lineage>
        <taxon>Eukaryota</taxon>
        <taxon>Amoebozoa</taxon>
        <taxon>Discosea</taxon>
        <taxon>Flabellinia</taxon>
        <taxon>Dactylopodida</taxon>
        <taxon>Paramoebidae</taxon>
        <taxon>Paramoeba</taxon>
    </lineage>
</organism>
<dbReference type="Gene3D" id="3.50.50.60">
    <property type="entry name" value="FAD/NAD(P)-binding domain"/>
    <property type="match status" value="1"/>
</dbReference>
<dbReference type="SUPFAM" id="SSF56425">
    <property type="entry name" value="Succinate dehydrogenase/fumarate reductase flavoprotein, catalytic domain"/>
    <property type="match status" value="1"/>
</dbReference>
<feature type="domain" description="FAD-dependent oxidoreductase 2 FAD-binding" evidence="10">
    <location>
        <begin position="31"/>
        <end position="478"/>
    </location>
</feature>
<dbReference type="InterPro" id="IPR036188">
    <property type="entry name" value="FAD/NAD-bd_sf"/>
</dbReference>
<dbReference type="Gene3D" id="3.90.700.10">
    <property type="entry name" value="Succinate dehydrogenase/fumarate reductase flavoprotein, catalytic domain"/>
    <property type="match status" value="1"/>
</dbReference>
<evidence type="ECO:0000313" key="11">
    <source>
        <dbReference type="EMBL" id="CAE2339036.1"/>
    </source>
</evidence>
<dbReference type="InterPro" id="IPR050315">
    <property type="entry name" value="FAD-oxidoreductase_2"/>
</dbReference>
<evidence type="ECO:0000259" key="10">
    <source>
        <dbReference type="Pfam" id="PF00890"/>
    </source>
</evidence>
<dbReference type="AlphaFoldDB" id="A0A7S4UZS1"/>
<evidence type="ECO:0000256" key="8">
    <source>
        <dbReference type="SAM" id="MobiDB-lite"/>
    </source>
</evidence>
<name>A0A7S4UZS1_9EUKA</name>
<proteinExistence type="predicted"/>
<keyword evidence="2" id="KW-0285">Flavoprotein</keyword>
<dbReference type="PANTHER" id="PTHR43400:SF7">
    <property type="entry name" value="FAD-DEPENDENT OXIDOREDUCTASE 2 FAD BINDING DOMAIN-CONTAINING PROTEIN"/>
    <property type="match status" value="1"/>
</dbReference>
<comment type="cofactor">
    <cofactor evidence="1">
        <name>FAD</name>
        <dbReference type="ChEBI" id="CHEBI:57692"/>
    </cofactor>
</comment>
<dbReference type="GO" id="GO:0016156">
    <property type="term" value="F:fumarate reductase (NADH) activity"/>
    <property type="evidence" value="ECO:0007669"/>
    <property type="project" value="UniProtKB-EC"/>
</dbReference>